<dbReference type="EMBL" id="BNAO01000010">
    <property type="protein sequence ID" value="GHG76543.1"/>
    <property type="molecule type" value="Genomic_DNA"/>
</dbReference>
<evidence type="ECO:0000313" key="2">
    <source>
        <dbReference type="Proteomes" id="UP000659697"/>
    </source>
</evidence>
<comment type="caution">
    <text evidence="1">The sequence shown here is derived from an EMBL/GenBank/DDBJ whole genome shotgun (WGS) entry which is preliminary data.</text>
</comment>
<keyword evidence="2" id="KW-1185">Reference proteome</keyword>
<reference evidence="2" key="1">
    <citation type="journal article" date="2019" name="Int. J. Syst. Evol. Microbiol.">
        <title>The Global Catalogue of Microorganisms (GCM) 10K type strain sequencing project: providing services to taxonomists for standard genome sequencing and annotation.</title>
        <authorList>
            <consortium name="The Broad Institute Genomics Platform"/>
            <consortium name="The Broad Institute Genome Sequencing Center for Infectious Disease"/>
            <person name="Wu L."/>
            <person name="Ma J."/>
        </authorList>
    </citation>
    <scope>NUCLEOTIDE SEQUENCE [LARGE SCALE GENOMIC DNA]</scope>
    <source>
        <strain evidence="2">CGMCC 1.7003</strain>
    </source>
</reference>
<organism evidence="1 2">
    <name type="scientific">Alishewanella longhuensis</name>
    <dbReference type="NCBI Taxonomy" id="1091037"/>
    <lineage>
        <taxon>Bacteria</taxon>
        <taxon>Pseudomonadati</taxon>
        <taxon>Pseudomonadota</taxon>
        <taxon>Gammaproteobacteria</taxon>
        <taxon>Alteromonadales</taxon>
        <taxon>Alteromonadaceae</taxon>
        <taxon>Alishewanella</taxon>
    </lineage>
</organism>
<proteinExistence type="predicted"/>
<gene>
    <name evidence="1" type="ORF">GCM10010919_31490</name>
</gene>
<evidence type="ECO:0000313" key="1">
    <source>
        <dbReference type="EMBL" id="GHG76543.1"/>
    </source>
</evidence>
<accession>A0ABQ3L226</accession>
<protein>
    <submittedName>
        <fullName evidence="1">Uncharacterized protein</fullName>
    </submittedName>
</protein>
<sequence length="86" mass="9692">MANILVLFTLKQYCLSYRAMCLPGKLAIIGIKTIGDLSKQYTTPIKNPATRPGFEYQQRINASSTVDAYVLYADPLSYAQLYARHE</sequence>
<dbReference type="Proteomes" id="UP000659697">
    <property type="component" value="Unassembled WGS sequence"/>
</dbReference>
<name>A0ABQ3L226_9ALTE</name>